<accession>A0A2W1K6R0</accession>
<dbReference type="AlphaFoldDB" id="A0A2W1K6R0"/>
<dbReference type="EMBL" id="QKQP01000001">
    <property type="protein sequence ID" value="PZD82393.1"/>
    <property type="molecule type" value="Genomic_DNA"/>
</dbReference>
<feature type="region of interest" description="Disordered" evidence="1">
    <location>
        <begin position="18"/>
        <end position="42"/>
    </location>
</feature>
<feature type="transmembrane region" description="Helical" evidence="2">
    <location>
        <begin position="190"/>
        <end position="211"/>
    </location>
</feature>
<reference evidence="3 4" key="1">
    <citation type="submission" date="2018-06" db="EMBL/GenBank/DDBJ databases">
        <title>Draft sequence of Acidithiobacillus ferrooxidans CCM 4253.</title>
        <authorList>
            <person name="Moya-Beltran A."/>
            <person name="Castro M."/>
            <person name="Covarrubias P.C."/>
            <person name="Issotta F."/>
            <person name="Janiczek O."/>
            <person name="Mandl M."/>
            <person name="Kucera J."/>
            <person name="Quatrini R."/>
        </authorList>
    </citation>
    <scope>NUCLEOTIDE SEQUENCE [LARGE SCALE GENOMIC DNA]</scope>
    <source>
        <strain evidence="3 4">CCM 4253</strain>
    </source>
</reference>
<feature type="transmembrane region" description="Helical" evidence="2">
    <location>
        <begin position="158"/>
        <end position="178"/>
    </location>
</feature>
<dbReference type="Proteomes" id="UP000248886">
    <property type="component" value="Unassembled WGS sequence"/>
</dbReference>
<feature type="region of interest" description="Disordered" evidence="1">
    <location>
        <begin position="66"/>
        <end position="105"/>
    </location>
</feature>
<evidence type="ECO:0000256" key="1">
    <source>
        <dbReference type="SAM" id="MobiDB-lite"/>
    </source>
</evidence>
<feature type="transmembrane region" description="Helical" evidence="2">
    <location>
        <begin position="115"/>
        <end position="138"/>
    </location>
</feature>
<name>A0A2W1K6R0_ACIFR</name>
<dbReference type="RefSeq" id="WP_054608685.1">
    <property type="nucleotide sequence ID" value="NZ_AP025160.1"/>
</dbReference>
<gene>
    <name evidence="3" type="ORF">DN052_05090</name>
</gene>
<keyword evidence="2" id="KW-1133">Transmembrane helix</keyword>
<protein>
    <submittedName>
        <fullName evidence="3">Uncharacterized protein</fullName>
    </submittedName>
</protein>
<proteinExistence type="predicted"/>
<keyword evidence="2" id="KW-0472">Membrane</keyword>
<evidence type="ECO:0000256" key="2">
    <source>
        <dbReference type="SAM" id="Phobius"/>
    </source>
</evidence>
<evidence type="ECO:0000313" key="3">
    <source>
        <dbReference type="EMBL" id="PZD82393.1"/>
    </source>
</evidence>
<keyword evidence="2" id="KW-0812">Transmembrane</keyword>
<evidence type="ECO:0000313" key="4">
    <source>
        <dbReference type="Proteomes" id="UP000248886"/>
    </source>
</evidence>
<sequence>MNDDDLLGGLNALVNQADRKPAAKPVQRPAQPPFASAAASPVEDDILSQQILERLDGIKASIDALNDTRPQVPKPAPEAKPATVDLKKPTPPRPSLPPVTRPDPVQPQVKSWWPYLVLVSAALELAAFALGMGYGAIVASGKFPFWYKPGASGALVDWIAAPAGVLLLPIIAALLAMGGRELQREGHATVAKALWAIAGGLAVIALLVPFIA</sequence>
<feature type="compositionally biased region" description="Pro residues" evidence="1">
    <location>
        <begin position="89"/>
        <end position="105"/>
    </location>
</feature>
<comment type="caution">
    <text evidence="3">The sequence shown here is derived from an EMBL/GenBank/DDBJ whole genome shotgun (WGS) entry which is preliminary data.</text>
</comment>
<organism evidence="3 4">
    <name type="scientific">Acidithiobacillus ferrooxidans</name>
    <name type="common">Thiobacillus ferrooxidans</name>
    <dbReference type="NCBI Taxonomy" id="920"/>
    <lineage>
        <taxon>Bacteria</taxon>
        <taxon>Pseudomonadati</taxon>
        <taxon>Pseudomonadota</taxon>
        <taxon>Acidithiobacillia</taxon>
        <taxon>Acidithiobacillales</taxon>
        <taxon>Acidithiobacillaceae</taxon>
        <taxon>Acidithiobacillus</taxon>
    </lineage>
</organism>